<dbReference type="EMBL" id="BTGU01000018">
    <property type="protein sequence ID" value="GMN44318.1"/>
    <property type="molecule type" value="Genomic_DNA"/>
</dbReference>
<dbReference type="SUPFAM" id="SSF56112">
    <property type="entry name" value="Protein kinase-like (PK-like)"/>
    <property type="match status" value="1"/>
</dbReference>
<dbReference type="FunFam" id="3.80.10.10:FF:000400">
    <property type="entry name" value="Nuclear pore complex protein NUP107"/>
    <property type="match status" value="1"/>
</dbReference>
<evidence type="ECO:0000256" key="7">
    <source>
        <dbReference type="ARBA" id="ARBA00022614"/>
    </source>
</evidence>
<dbReference type="FunFam" id="3.80.10.10:FF:000095">
    <property type="entry name" value="LRR receptor-like serine/threonine-protein kinase GSO1"/>
    <property type="match status" value="1"/>
</dbReference>
<dbReference type="SMART" id="SM00220">
    <property type="entry name" value="S_TKc"/>
    <property type="match status" value="1"/>
</dbReference>
<dbReference type="PROSITE" id="PS00108">
    <property type="entry name" value="PROTEIN_KINASE_ST"/>
    <property type="match status" value="1"/>
</dbReference>
<comment type="catalytic activity">
    <reaction evidence="18">
        <text>L-threonyl-[protein] + ATP = O-phospho-L-threonyl-[protein] + ADP + H(+)</text>
        <dbReference type="Rhea" id="RHEA:46608"/>
        <dbReference type="Rhea" id="RHEA-COMP:11060"/>
        <dbReference type="Rhea" id="RHEA-COMP:11605"/>
        <dbReference type="ChEBI" id="CHEBI:15378"/>
        <dbReference type="ChEBI" id="CHEBI:30013"/>
        <dbReference type="ChEBI" id="CHEBI:30616"/>
        <dbReference type="ChEBI" id="CHEBI:61977"/>
        <dbReference type="ChEBI" id="CHEBI:456216"/>
        <dbReference type="EC" id="2.7.11.1"/>
    </reaction>
</comment>
<dbReference type="InterPro" id="IPR051420">
    <property type="entry name" value="Ser_Thr_Kinases_DiverseReg"/>
</dbReference>
<evidence type="ECO:0000313" key="24">
    <source>
        <dbReference type="Proteomes" id="UP001187192"/>
    </source>
</evidence>
<dbReference type="Gramene" id="FCD_00009709-RA">
    <property type="protein sequence ID" value="FCD_00009709-RA:cds"/>
    <property type="gene ID" value="FCD_00009709"/>
</dbReference>
<dbReference type="InterPro" id="IPR001611">
    <property type="entry name" value="Leu-rich_rpt"/>
</dbReference>
<keyword evidence="14 20" id="KW-0067">ATP-binding</keyword>
<keyword evidence="16 21" id="KW-0472">Membrane</keyword>
<dbReference type="SMART" id="SM00365">
    <property type="entry name" value="LRR_SD22"/>
    <property type="match status" value="8"/>
</dbReference>
<keyword evidence="7" id="KW-0433">Leucine-rich repeat</keyword>
<evidence type="ECO:0000256" key="21">
    <source>
        <dbReference type="SAM" id="Phobius"/>
    </source>
</evidence>
<dbReference type="EC" id="2.7.11.1" evidence="4"/>
<dbReference type="PANTHER" id="PTHR48005:SF65">
    <property type="entry name" value="LEUCINE-RICH REPEAT RECEPTOR-LIKE SERINE_THREONINE_TYROSINE-PROTEIN KINASE SOBIR1"/>
    <property type="match status" value="1"/>
</dbReference>
<keyword evidence="12 20" id="KW-0547">Nucleotide-binding</keyword>
<dbReference type="InterPro" id="IPR032675">
    <property type="entry name" value="LRR_dom_sf"/>
</dbReference>
<dbReference type="SMART" id="SM00369">
    <property type="entry name" value="LRR_TYP"/>
    <property type="match status" value="10"/>
</dbReference>
<dbReference type="Pfam" id="PF13855">
    <property type="entry name" value="LRR_8"/>
    <property type="match status" value="2"/>
</dbReference>
<comment type="similarity">
    <text evidence="17">Belongs to the polygalacturonase-inhibiting protein family.</text>
</comment>
<dbReference type="Proteomes" id="UP001187192">
    <property type="component" value="Unassembled WGS sequence"/>
</dbReference>
<dbReference type="PROSITE" id="PS50011">
    <property type="entry name" value="PROTEIN_KINASE_DOM"/>
    <property type="match status" value="1"/>
</dbReference>
<dbReference type="InterPro" id="IPR008271">
    <property type="entry name" value="Ser/Thr_kinase_AS"/>
</dbReference>
<keyword evidence="5" id="KW-0964">Secreted</keyword>
<dbReference type="Pfam" id="PF08263">
    <property type="entry name" value="LRRNT_2"/>
    <property type="match status" value="1"/>
</dbReference>
<comment type="similarity">
    <text evidence="3">Belongs to the protein kinase superfamily. Ser/Thr protein kinase family.</text>
</comment>
<feature type="domain" description="Protein kinase" evidence="22">
    <location>
        <begin position="856"/>
        <end position="1159"/>
    </location>
</feature>
<evidence type="ECO:0000256" key="15">
    <source>
        <dbReference type="ARBA" id="ARBA00022989"/>
    </source>
</evidence>
<keyword evidence="24" id="KW-1185">Reference proteome</keyword>
<comment type="caution">
    <text evidence="23">The sequence shown here is derived from an EMBL/GenBank/DDBJ whole genome shotgun (WGS) entry which is preliminary data.</text>
</comment>
<evidence type="ECO:0000256" key="20">
    <source>
        <dbReference type="PROSITE-ProRule" id="PRU10141"/>
    </source>
</evidence>
<protein>
    <recommendedName>
        <fullName evidence="4">non-specific serine/threonine protein kinase</fullName>
        <ecNumber evidence="4">2.7.11.1</ecNumber>
    </recommendedName>
</protein>
<evidence type="ECO:0000256" key="6">
    <source>
        <dbReference type="ARBA" id="ARBA00022527"/>
    </source>
</evidence>
<keyword evidence="13" id="KW-0418">Kinase</keyword>
<dbReference type="SUPFAM" id="SSF52047">
    <property type="entry name" value="RNI-like"/>
    <property type="match status" value="1"/>
</dbReference>
<name>A0AA88D2Y2_FICCA</name>
<comment type="catalytic activity">
    <reaction evidence="19">
        <text>L-seryl-[protein] + ATP = O-phospho-L-seryl-[protein] + ADP + H(+)</text>
        <dbReference type="Rhea" id="RHEA:17989"/>
        <dbReference type="Rhea" id="RHEA-COMP:9863"/>
        <dbReference type="Rhea" id="RHEA-COMP:11604"/>
        <dbReference type="ChEBI" id="CHEBI:15378"/>
        <dbReference type="ChEBI" id="CHEBI:29999"/>
        <dbReference type="ChEBI" id="CHEBI:30616"/>
        <dbReference type="ChEBI" id="CHEBI:83421"/>
        <dbReference type="ChEBI" id="CHEBI:456216"/>
        <dbReference type="EC" id="2.7.11.1"/>
    </reaction>
</comment>
<evidence type="ECO:0000256" key="3">
    <source>
        <dbReference type="ARBA" id="ARBA00008684"/>
    </source>
</evidence>
<dbReference type="Gene3D" id="3.80.10.10">
    <property type="entry name" value="Ribonuclease Inhibitor"/>
    <property type="match status" value="4"/>
</dbReference>
<keyword evidence="8" id="KW-0808">Transferase</keyword>
<dbReference type="FunFam" id="3.80.10.10:FF:000385">
    <property type="entry name" value="Leucine-rich repeat family protein"/>
    <property type="match status" value="1"/>
</dbReference>
<evidence type="ECO:0000259" key="22">
    <source>
        <dbReference type="PROSITE" id="PS50011"/>
    </source>
</evidence>
<evidence type="ECO:0000256" key="4">
    <source>
        <dbReference type="ARBA" id="ARBA00012513"/>
    </source>
</evidence>
<dbReference type="Pfam" id="PF00069">
    <property type="entry name" value="Pkinase"/>
    <property type="match status" value="1"/>
</dbReference>
<dbReference type="GO" id="GO:0016020">
    <property type="term" value="C:membrane"/>
    <property type="evidence" value="ECO:0007669"/>
    <property type="project" value="UniProtKB-SubCell"/>
</dbReference>
<dbReference type="InterPro" id="IPR011009">
    <property type="entry name" value="Kinase-like_dom_sf"/>
</dbReference>
<evidence type="ECO:0000256" key="16">
    <source>
        <dbReference type="ARBA" id="ARBA00023136"/>
    </source>
</evidence>
<keyword evidence="5" id="KW-0134">Cell wall</keyword>
<dbReference type="PROSITE" id="PS00107">
    <property type="entry name" value="PROTEIN_KINASE_ATP"/>
    <property type="match status" value="1"/>
</dbReference>
<keyword evidence="10" id="KW-0732">Signal</keyword>
<dbReference type="Pfam" id="PF00560">
    <property type="entry name" value="LRR_1"/>
    <property type="match status" value="10"/>
</dbReference>
<evidence type="ECO:0000256" key="5">
    <source>
        <dbReference type="ARBA" id="ARBA00022512"/>
    </source>
</evidence>
<keyword evidence="9 21" id="KW-0812">Transmembrane</keyword>
<evidence type="ECO:0000313" key="23">
    <source>
        <dbReference type="EMBL" id="GMN44318.1"/>
    </source>
</evidence>
<dbReference type="InterPro" id="IPR013210">
    <property type="entry name" value="LRR_N_plant-typ"/>
</dbReference>
<evidence type="ECO:0000256" key="19">
    <source>
        <dbReference type="ARBA" id="ARBA00048679"/>
    </source>
</evidence>
<dbReference type="Gene3D" id="3.30.200.20">
    <property type="entry name" value="Phosphorylase Kinase, domain 1"/>
    <property type="match status" value="1"/>
</dbReference>
<evidence type="ECO:0000256" key="9">
    <source>
        <dbReference type="ARBA" id="ARBA00022692"/>
    </source>
</evidence>
<evidence type="ECO:0000256" key="14">
    <source>
        <dbReference type="ARBA" id="ARBA00022840"/>
    </source>
</evidence>
<gene>
    <name evidence="23" type="ORF">TIFTF001_013504</name>
</gene>
<keyword evidence="6" id="KW-0723">Serine/threonine-protein kinase</keyword>
<evidence type="ECO:0000256" key="1">
    <source>
        <dbReference type="ARBA" id="ARBA00004167"/>
    </source>
</evidence>
<evidence type="ECO:0000256" key="2">
    <source>
        <dbReference type="ARBA" id="ARBA00004191"/>
    </source>
</evidence>
<accession>A0AA88D2Y2</accession>
<keyword evidence="15 21" id="KW-1133">Transmembrane helix</keyword>
<dbReference type="SUPFAM" id="SSF52058">
    <property type="entry name" value="L domain-like"/>
    <property type="match status" value="2"/>
</dbReference>
<sequence length="1167" mass="129040">MFLLSTYCVITFSLIFFCLALAFSITLPPPALYLIQFHNSLPKNSQHLLPWKLPNSLSPSSHCQWDGVSCYSSKTGFQVKALNLSGFGLSGVLNNSISYICQHKRLLSLDLSGNNFGGVVPQLLGNCANLNTLLLNDNFLEGPIPPEIFHSKKLSRLDLGYNSLSDNIPAEVSLCVKLEYVGLHNNYLNGQVPNEMFSLPNLKFLYLNTNNLAGSLPDFVPSCAISDLYVHENSFSGSLPQTLSFCQNLTAFVASHNNFGGVIPQESFKGLVKLEVLYLDSNNLEGEIPESLWNLRNLEELVLSGNKLNGTISESISQCPELTIVALSANKLVSQIPRSIGALKDLRSLFLFDNKIDGILPPELGNCTSLTELRLQNNVIGGVIPTEICNLEKLEVLFLFNNRLEGGIPENIGALRSLVELALYNNSLSGGIPPEISQLKKLTFLSLAHNRLGGEVPSELGRHYSPGLAKLDLTGNLLSGPIPSGLCTGNSLSVLTLGSNRFNGSFPREIGTCSSLKRVILSNNLLRGTIPADLNQNSGISFLEVHDNLLEGMIPPVFGYWRNLTMLDFSGNKLSGSVALELGKLQNIQILRLSSNRLTGIIPTELSYCTKMIRLDLSKNSLSGKIPSELTSLTKLQSLLLQENRLTGTIPDTFSSLHSLIELQLSGNMLEGSIPCSFSKLHHFSLILNLSYNELSGKIPECLGNLDKLQILDLSSNNFSGELPNELNSMISLVFVNISFNHLSGKLPSAWMKLFASFPGSFLGNQELCLLGNEAKYCQIEKARDARKRGQILPGVVIGVVISVTLLCIFVYALVVRGLEKKHNLDNSLLPEYQPINENLPKDLKFEDIMRATEGWNDKYVIGRGKHGTVYKMQSMNSQKHWAVKKVNLSDRNFGIEMRTLSLVRHRNVVRMAGYCIKDGYGCIVTEYMPGGTLFDVLHRSEQRLLLDWGARYRIAVGIAQGLCYLHHDCVPQIIHRDVKSDNVLLDSELEPKLGDFGTARILANGSSDTTTARSTIVGTLGYIAPGRSKILHSDYEVLTSGTLLYLLHLYDLLTYSENAYSTRVTEKCDVYSYGVVLLELLCRKKAVDPSFEEGIDLVMWTRKSLEENSDCSCLFDEEINYWDGNDQQKALRLLDLALECTETTPAMRPSMRDVVGFLIKLNDKNE</sequence>
<evidence type="ECO:0000256" key="8">
    <source>
        <dbReference type="ARBA" id="ARBA00022679"/>
    </source>
</evidence>
<dbReference type="GO" id="GO:0009653">
    <property type="term" value="P:anatomical structure morphogenesis"/>
    <property type="evidence" value="ECO:0007669"/>
    <property type="project" value="UniProtKB-ARBA"/>
</dbReference>
<reference evidence="23" key="1">
    <citation type="submission" date="2023-07" db="EMBL/GenBank/DDBJ databases">
        <title>draft genome sequence of fig (Ficus carica).</title>
        <authorList>
            <person name="Takahashi T."/>
            <person name="Nishimura K."/>
        </authorList>
    </citation>
    <scope>NUCLEOTIDE SEQUENCE</scope>
</reference>
<evidence type="ECO:0000256" key="13">
    <source>
        <dbReference type="ARBA" id="ARBA00022777"/>
    </source>
</evidence>
<dbReference type="InterPro" id="IPR017441">
    <property type="entry name" value="Protein_kinase_ATP_BS"/>
</dbReference>
<evidence type="ECO:0000256" key="17">
    <source>
        <dbReference type="ARBA" id="ARBA00038043"/>
    </source>
</evidence>
<evidence type="ECO:0000256" key="18">
    <source>
        <dbReference type="ARBA" id="ARBA00047899"/>
    </source>
</evidence>
<dbReference type="GO" id="GO:0005524">
    <property type="term" value="F:ATP binding"/>
    <property type="evidence" value="ECO:0007669"/>
    <property type="project" value="UniProtKB-UniRule"/>
</dbReference>
<evidence type="ECO:0000256" key="12">
    <source>
        <dbReference type="ARBA" id="ARBA00022741"/>
    </source>
</evidence>
<dbReference type="PANTHER" id="PTHR48005">
    <property type="entry name" value="LEUCINE RICH REPEAT KINASE 2"/>
    <property type="match status" value="1"/>
</dbReference>
<dbReference type="GO" id="GO:0004674">
    <property type="term" value="F:protein serine/threonine kinase activity"/>
    <property type="evidence" value="ECO:0007669"/>
    <property type="project" value="UniProtKB-KW"/>
</dbReference>
<dbReference type="FunFam" id="1.10.510.10:FF:001023">
    <property type="entry name" value="Os07g0541700 protein"/>
    <property type="match status" value="1"/>
</dbReference>
<comment type="subcellular location">
    <subcellularLocation>
        <location evidence="1">Membrane</location>
        <topology evidence="1">Single-pass membrane protein</topology>
    </subcellularLocation>
    <subcellularLocation>
        <location evidence="2">Secreted</location>
        <location evidence="2">Cell wall</location>
    </subcellularLocation>
</comment>
<dbReference type="Gene3D" id="1.10.510.10">
    <property type="entry name" value="Transferase(Phosphotransferase) domain 1"/>
    <property type="match status" value="1"/>
</dbReference>
<dbReference type="AlphaFoldDB" id="A0AA88D2Y2"/>
<dbReference type="InterPro" id="IPR003591">
    <property type="entry name" value="Leu-rich_rpt_typical-subtyp"/>
</dbReference>
<dbReference type="InterPro" id="IPR000719">
    <property type="entry name" value="Prot_kinase_dom"/>
</dbReference>
<keyword evidence="11" id="KW-0677">Repeat</keyword>
<dbReference type="GO" id="GO:0099402">
    <property type="term" value="P:plant organ development"/>
    <property type="evidence" value="ECO:0007669"/>
    <property type="project" value="UniProtKB-ARBA"/>
</dbReference>
<proteinExistence type="inferred from homology"/>
<feature type="transmembrane region" description="Helical" evidence="21">
    <location>
        <begin position="792"/>
        <end position="815"/>
    </location>
</feature>
<organism evidence="23 24">
    <name type="scientific">Ficus carica</name>
    <name type="common">Common fig</name>
    <dbReference type="NCBI Taxonomy" id="3494"/>
    <lineage>
        <taxon>Eukaryota</taxon>
        <taxon>Viridiplantae</taxon>
        <taxon>Streptophyta</taxon>
        <taxon>Embryophyta</taxon>
        <taxon>Tracheophyta</taxon>
        <taxon>Spermatophyta</taxon>
        <taxon>Magnoliopsida</taxon>
        <taxon>eudicotyledons</taxon>
        <taxon>Gunneridae</taxon>
        <taxon>Pentapetalae</taxon>
        <taxon>rosids</taxon>
        <taxon>fabids</taxon>
        <taxon>Rosales</taxon>
        <taxon>Moraceae</taxon>
        <taxon>Ficeae</taxon>
        <taxon>Ficus</taxon>
    </lineage>
</organism>
<feature type="binding site" evidence="20">
    <location>
        <position position="886"/>
    </location>
    <ligand>
        <name>ATP</name>
        <dbReference type="ChEBI" id="CHEBI:30616"/>
    </ligand>
</feature>
<evidence type="ECO:0000256" key="11">
    <source>
        <dbReference type="ARBA" id="ARBA00022737"/>
    </source>
</evidence>
<evidence type="ECO:0000256" key="10">
    <source>
        <dbReference type="ARBA" id="ARBA00022729"/>
    </source>
</evidence>